<evidence type="ECO:0000259" key="3">
    <source>
        <dbReference type="SMART" id="SM00635"/>
    </source>
</evidence>
<evidence type="ECO:0000313" key="4">
    <source>
        <dbReference type="EMBL" id="PWG59094.1"/>
    </source>
</evidence>
<gene>
    <name evidence="4" type="ORF">DF200_09430</name>
</gene>
<protein>
    <recommendedName>
        <fullName evidence="3">BIG2 domain-containing protein</fullName>
    </recommendedName>
</protein>
<organism evidence="4 5">
    <name type="scientific">Bifidobacterium catulorum</name>
    <dbReference type="NCBI Taxonomy" id="1630173"/>
    <lineage>
        <taxon>Bacteria</taxon>
        <taxon>Bacillati</taxon>
        <taxon>Actinomycetota</taxon>
        <taxon>Actinomycetes</taxon>
        <taxon>Bifidobacteriales</taxon>
        <taxon>Bifidobacteriaceae</taxon>
        <taxon>Bifidobacterium</taxon>
    </lineage>
</organism>
<dbReference type="SMART" id="SM00635">
    <property type="entry name" value="BID_2"/>
    <property type="match status" value="1"/>
</dbReference>
<dbReference type="AlphaFoldDB" id="A0A2U2MQH3"/>
<dbReference type="EMBL" id="QFFN01000039">
    <property type="protein sequence ID" value="PWG59094.1"/>
    <property type="molecule type" value="Genomic_DNA"/>
</dbReference>
<proteinExistence type="predicted"/>
<evidence type="ECO:0000256" key="1">
    <source>
        <dbReference type="SAM" id="MobiDB-lite"/>
    </source>
</evidence>
<dbReference type="Gene3D" id="2.60.40.10">
    <property type="entry name" value="Immunoglobulins"/>
    <property type="match status" value="1"/>
</dbReference>
<dbReference type="InterPro" id="IPR008964">
    <property type="entry name" value="Invasin/intimin_cell_adhesion"/>
</dbReference>
<evidence type="ECO:0000256" key="2">
    <source>
        <dbReference type="SAM" id="Phobius"/>
    </source>
</evidence>
<dbReference type="Proteomes" id="UP000245753">
    <property type="component" value="Unassembled WGS sequence"/>
</dbReference>
<reference evidence="4 5" key="1">
    <citation type="journal article" date="2018" name="Int. J. Syst. Evol. Microbiol.">
        <title>Bifidobacterium catulorum sp. nov., a novel taxon from the faeces of the baby common marmoset (Callithrix jacchus).</title>
        <authorList>
            <person name="Modesto M."/>
            <person name="Michelini S."/>
            <person name="Oki K."/>
            <person name="Biavati B."/>
            <person name="Watanabe K."/>
            <person name="Mattarelli P."/>
        </authorList>
    </citation>
    <scope>NUCLEOTIDE SEQUENCE [LARGE SCALE GENOMIC DNA]</scope>
    <source>
        <strain evidence="4 5">MRM 8.19</strain>
    </source>
</reference>
<dbReference type="Pfam" id="PF07554">
    <property type="entry name" value="FIVAR"/>
    <property type="match status" value="1"/>
</dbReference>
<evidence type="ECO:0000313" key="5">
    <source>
        <dbReference type="Proteomes" id="UP000245753"/>
    </source>
</evidence>
<dbReference type="GO" id="GO:0005975">
    <property type="term" value="P:carbohydrate metabolic process"/>
    <property type="evidence" value="ECO:0007669"/>
    <property type="project" value="UniProtKB-ARBA"/>
</dbReference>
<keyword evidence="2" id="KW-1133">Transmembrane helix</keyword>
<dbReference type="InterPro" id="IPR013783">
    <property type="entry name" value="Ig-like_fold"/>
</dbReference>
<dbReference type="SUPFAM" id="SSF55486">
    <property type="entry name" value="Metalloproteases ('zincins'), catalytic domain"/>
    <property type="match status" value="1"/>
</dbReference>
<dbReference type="Gene3D" id="2.60.40.1080">
    <property type="match status" value="1"/>
</dbReference>
<dbReference type="Pfam" id="PF05345">
    <property type="entry name" value="He_PIG"/>
    <property type="match status" value="1"/>
</dbReference>
<keyword evidence="5" id="KW-1185">Reference proteome</keyword>
<keyword evidence="2" id="KW-0812">Transmembrane</keyword>
<name>A0A2U2MQH3_9BIFI</name>
<dbReference type="SUPFAM" id="SSF49373">
    <property type="entry name" value="Invasin/intimin cell-adhesion fragments"/>
    <property type="match status" value="1"/>
</dbReference>
<accession>A0A2U2MQH3</accession>
<feature type="region of interest" description="Disordered" evidence="1">
    <location>
        <begin position="562"/>
        <end position="581"/>
    </location>
</feature>
<keyword evidence="2" id="KW-0472">Membrane</keyword>
<sequence>MACASGLCENEKMSFVKVRRRLHGSKTQRTPQDWKGIVNLTIDAVGRNARRRPGTRAVALLASLFTLATMGIAAGTMNVPTASAGQAPDNRGICKTYATEPTMITTAYHTSPELPCTIGGKNVTWSAIAWSRNQYKTPFSTVTASGYTTDDAGAKTVVSIPVEVLPANVRYFIDSGTNGAETDEFKTVKASNPDLLNDKTDQVSADANTWGYAASDAVKVKGGANANDKYDTGLYGPVVYRLPLKAGKYSLDAGFKGWWGNAGNATQTVSVDGTQLATNSTYVGANANAGAAKLDFTLDKDSTVEYTVGGLGRVSWLAVSDQYDLPKVYVAYGLEYSKTPTNDQADAYWRIVNAADAAVDRWNTWSNENPDKAADPHYFTAYYNPGIPTAQTNPDYALGGHGYAGWGPGTTGRIGWGGNRVYMVEGTALHEIGHLFGSGYYNYGNYCVGGVWKGPNGIAALKSFGTGETLSCGGVHMWPYGNNYATEWNGLNAADYETHMNRAVAMFNGMSRDAENPAPYFTVRTVGEATQYSDYDQTIRVAGQSNQGNPITVTLADGKLPAGVELDPTDRAANGTPNGTDDRMYIHIKGRPTEAGTFKFTLKAANRNKPDDTAEYTLVVKPAAAPVTAVTVSGDATIETGKTSQLTAKVEPADATDATVTWQSSNEDVATVDQKGFVTAKKAGTATITATSKAVPTVSGKLDITVSDPATTPTVDKTALKAKVDATPDATNRSKYTVGSWRGYAAARTKAQNVLDDANATQAQVNHALATLTNAANRLRLR</sequence>
<dbReference type="InterPro" id="IPR003343">
    <property type="entry name" value="Big_2"/>
</dbReference>
<comment type="caution">
    <text evidence="4">The sequence shown here is derived from an EMBL/GenBank/DDBJ whole genome shotgun (WGS) entry which is preliminary data.</text>
</comment>
<dbReference type="Pfam" id="PF02368">
    <property type="entry name" value="Big_2"/>
    <property type="match status" value="1"/>
</dbReference>
<feature type="transmembrane region" description="Helical" evidence="2">
    <location>
        <begin position="57"/>
        <end position="77"/>
    </location>
</feature>
<dbReference type="Gene3D" id="1.20.1270.70">
    <property type="entry name" value="Designed single chain three-helix bundle"/>
    <property type="match status" value="1"/>
</dbReference>
<feature type="domain" description="BIG2" evidence="3">
    <location>
        <begin position="626"/>
        <end position="702"/>
    </location>
</feature>